<reference evidence="2 3" key="1">
    <citation type="journal article" date="2018" name="Front. Plant Sci.">
        <title>Red Clover (Trifolium pratense) and Zigzag Clover (T. medium) - A Picture of Genomic Similarities and Differences.</title>
        <authorList>
            <person name="Dluhosova J."/>
            <person name="Istvanek J."/>
            <person name="Nedelnik J."/>
            <person name="Repkova J."/>
        </authorList>
    </citation>
    <scope>NUCLEOTIDE SEQUENCE [LARGE SCALE GENOMIC DNA]</scope>
    <source>
        <strain evidence="3">cv. 10/8</strain>
        <tissue evidence="2">Leaf</tissue>
    </source>
</reference>
<comment type="caution">
    <text evidence="2">The sequence shown here is derived from an EMBL/GenBank/DDBJ whole genome shotgun (WGS) entry which is preliminary data.</text>
</comment>
<accession>A0A392Q9Z2</accession>
<dbReference type="Proteomes" id="UP000265520">
    <property type="component" value="Unassembled WGS sequence"/>
</dbReference>
<feature type="region of interest" description="Disordered" evidence="1">
    <location>
        <begin position="1"/>
        <end position="47"/>
    </location>
</feature>
<dbReference type="EMBL" id="LXQA010121148">
    <property type="protein sequence ID" value="MCI20692.1"/>
    <property type="molecule type" value="Genomic_DNA"/>
</dbReference>
<evidence type="ECO:0000313" key="2">
    <source>
        <dbReference type="EMBL" id="MCI20692.1"/>
    </source>
</evidence>
<name>A0A392Q9Z2_9FABA</name>
<keyword evidence="3" id="KW-1185">Reference proteome</keyword>
<protein>
    <submittedName>
        <fullName evidence="2">Uncharacterized protein</fullName>
    </submittedName>
</protein>
<evidence type="ECO:0000313" key="3">
    <source>
        <dbReference type="Proteomes" id="UP000265520"/>
    </source>
</evidence>
<feature type="compositionally biased region" description="Basic and acidic residues" evidence="1">
    <location>
        <begin position="27"/>
        <end position="47"/>
    </location>
</feature>
<proteinExistence type="predicted"/>
<organism evidence="2 3">
    <name type="scientific">Trifolium medium</name>
    <dbReference type="NCBI Taxonomy" id="97028"/>
    <lineage>
        <taxon>Eukaryota</taxon>
        <taxon>Viridiplantae</taxon>
        <taxon>Streptophyta</taxon>
        <taxon>Embryophyta</taxon>
        <taxon>Tracheophyta</taxon>
        <taxon>Spermatophyta</taxon>
        <taxon>Magnoliopsida</taxon>
        <taxon>eudicotyledons</taxon>
        <taxon>Gunneridae</taxon>
        <taxon>Pentapetalae</taxon>
        <taxon>rosids</taxon>
        <taxon>fabids</taxon>
        <taxon>Fabales</taxon>
        <taxon>Fabaceae</taxon>
        <taxon>Papilionoideae</taxon>
        <taxon>50 kb inversion clade</taxon>
        <taxon>NPAAA clade</taxon>
        <taxon>Hologalegina</taxon>
        <taxon>IRL clade</taxon>
        <taxon>Trifolieae</taxon>
        <taxon>Trifolium</taxon>
    </lineage>
</organism>
<evidence type="ECO:0000256" key="1">
    <source>
        <dbReference type="SAM" id="MobiDB-lite"/>
    </source>
</evidence>
<feature type="compositionally biased region" description="Acidic residues" evidence="1">
    <location>
        <begin position="1"/>
        <end position="10"/>
    </location>
</feature>
<dbReference type="AlphaFoldDB" id="A0A392Q9Z2"/>
<sequence>METTEMEDEDGTHQITVPATTGAAETDLTKANKEGELTVIPDEPHSL</sequence>